<keyword evidence="1" id="KW-1133">Transmembrane helix</keyword>
<name>A0A1V9XTU4_9ACAR</name>
<comment type="caution">
    <text evidence="2">The sequence shown here is derived from an EMBL/GenBank/DDBJ whole genome shotgun (WGS) entry which is preliminary data.</text>
</comment>
<reference evidence="2 3" key="1">
    <citation type="journal article" date="2017" name="Gigascience">
        <title>Draft genome of the honey bee ectoparasitic mite, Tropilaelaps mercedesae, is shaped by the parasitic life history.</title>
        <authorList>
            <person name="Dong X."/>
            <person name="Armstrong S.D."/>
            <person name="Xia D."/>
            <person name="Makepeace B.L."/>
            <person name="Darby A.C."/>
            <person name="Kadowaki T."/>
        </authorList>
    </citation>
    <scope>NUCLEOTIDE SEQUENCE [LARGE SCALE GENOMIC DNA]</scope>
    <source>
        <strain evidence="2">Wuxi-XJTLU</strain>
    </source>
</reference>
<keyword evidence="1" id="KW-0472">Membrane</keyword>
<keyword evidence="3" id="KW-1185">Reference proteome</keyword>
<accession>A0A1V9XTU4</accession>
<dbReference type="AlphaFoldDB" id="A0A1V9XTU4"/>
<dbReference type="InParanoid" id="A0A1V9XTU4"/>
<sequence length="94" mass="11054">MRCSTMANKRWLQKVPIVKTFLTLWIAYHPGQEDNSFQLVCVAFAFVAVVLTAGRFLLQRYRGVIVNWAKEWGNIQPVDYRPDIIDNYLYTMPR</sequence>
<proteinExistence type="predicted"/>
<feature type="transmembrane region" description="Helical" evidence="1">
    <location>
        <begin position="37"/>
        <end position="58"/>
    </location>
</feature>
<evidence type="ECO:0000313" key="3">
    <source>
        <dbReference type="Proteomes" id="UP000192247"/>
    </source>
</evidence>
<organism evidence="2 3">
    <name type="scientific">Tropilaelaps mercedesae</name>
    <dbReference type="NCBI Taxonomy" id="418985"/>
    <lineage>
        <taxon>Eukaryota</taxon>
        <taxon>Metazoa</taxon>
        <taxon>Ecdysozoa</taxon>
        <taxon>Arthropoda</taxon>
        <taxon>Chelicerata</taxon>
        <taxon>Arachnida</taxon>
        <taxon>Acari</taxon>
        <taxon>Parasitiformes</taxon>
        <taxon>Mesostigmata</taxon>
        <taxon>Gamasina</taxon>
        <taxon>Dermanyssoidea</taxon>
        <taxon>Laelapidae</taxon>
        <taxon>Tropilaelaps</taxon>
    </lineage>
</organism>
<evidence type="ECO:0000313" key="2">
    <source>
        <dbReference type="EMBL" id="OQR76917.1"/>
    </source>
</evidence>
<dbReference type="EMBL" id="MNPL01004173">
    <property type="protein sequence ID" value="OQR76917.1"/>
    <property type="molecule type" value="Genomic_DNA"/>
</dbReference>
<evidence type="ECO:0000256" key="1">
    <source>
        <dbReference type="SAM" id="Phobius"/>
    </source>
</evidence>
<dbReference type="Proteomes" id="UP000192247">
    <property type="component" value="Unassembled WGS sequence"/>
</dbReference>
<gene>
    <name evidence="2" type="ORF">BIW11_07464</name>
</gene>
<protein>
    <submittedName>
        <fullName evidence="2">Uncharacterized protein</fullName>
    </submittedName>
</protein>
<keyword evidence="1" id="KW-0812">Transmembrane</keyword>